<dbReference type="PANTHER" id="PTHR22981:SF7">
    <property type="entry name" value="3-HYDROXYISOBUTYRATE DEHYDROGENASE, MITOCHONDRIAL"/>
    <property type="match status" value="1"/>
</dbReference>
<protein>
    <recommendedName>
        <fullName evidence="6">3-hydroxyisobutyrate dehydrogenase</fullName>
        <shortName evidence="6">HIBADH</shortName>
        <ecNumber evidence="6">1.1.1.31</ecNumber>
    </recommendedName>
</protein>
<feature type="active site" evidence="5">
    <location>
        <position position="179"/>
    </location>
</feature>
<evidence type="ECO:0000259" key="8">
    <source>
        <dbReference type="Pfam" id="PF14833"/>
    </source>
</evidence>
<comment type="similarity">
    <text evidence="1 6">Belongs to the HIBADH-related family.</text>
</comment>
<dbReference type="GO" id="GO:0050661">
    <property type="term" value="F:NADP binding"/>
    <property type="evidence" value="ECO:0007669"/>
    <property type="project" value="InterPro"/>
</dbReference>
<feature type="domain" description="3-hydroxyisobutyrate dehydrogenase-like NAD-binding" evidence="8">
    <location>
        <begin position="173"/>
        <end position="300"/>
    </location>
</feature>
<dbReference type="FunFam" id="1.10.1040.10:FF:000006">
    <property type="entry name" value="3-hydroxyisobutyrate dehydrogenase"/>
    <property type="match status" value="1"/>
</dbReference>
<evidence type="ECO:0000256" key="1">
    <source>
        <dbReference type="ARBA" id="ARBA00009080"/>
    </source>
</evidence>
<proteinExistence type="inferred from homology"/>
<dbReference type="InterPro" id="IPR029154">
    <property type="entry name" value="HIBADH-like_NADP-bd"/>
</dbReference>
<evidence type="ECO:0000313" key="10">
    <source>
        <dbReference type="Proteomes" id="UP000239494"/>
    </source>
</evidence>
<dbReference type="InterPro" id="IPR011548">
    <property type="entry name" value="HIBADH"/>
</dbReference>
<dbReference type="GO" id="GO:0006574">
    <property type="term" value="P:L-valine catabolic process"/>
    <property type="evidence" value="ECO:0007669"/>
    <property type="project" value="UniProtKB-UniPathway"/>
</dbReference>
<evidence type="ECO:0000256" key="6">
    <source>
        <dbReference type="RuleBase" id="RU910714"/>
    </source>
</evidence>
<dbReference type="GO" id="GO:0051287">
    <property type="term" value="F:NAD binding"/>
    <property type="evidence" value="ECO:0007669"/>
    <property type="project" value="InterPro"/>
</dbReference>
<dbReference type="SUPFAM" id="SSF48179">
    <property type="entry name" value="6-phosphogluconate dehydrogenase C-terminal domain-like"/>
    <property type="match status" value="1"/>
</dbReference>
<dbReference type="InterPro" id="IPR006115">
    <property type="entry name" value="6PGDH_NADP-bd"/>
</dbReference>
<evidence type="ECO:0000256" key="5">
    <source>
        <dbReference type="PIRSR" id="PIRSR000103-1"/>
    </source>
</evidence>
<comment type="caution">
    <text evidence="9">The sequence shown here is derived from an EMBL/GenBank/DDBJ whole genome shotgun (WGS) entry which is preliminary data.</text>
</comment>
<dbReference type="EMBL" id="PVTF01000007">
    <property type="protein sequence ID" value="PRY39486.1"/>
    <property type="molecule type" value="Genomic_DNA"/>
</dbReference>
<keyword evidence="2 6" id="KW-0101">Branched-chain amino acid catabolism</keyword>
<dbReference type="InterPro" id="IPR013328">
    <property type="entry name" value="6PGD_dom2"/>
</dbReference>
<dbReference type="InterPro" id="IPR002204">
    <property type="entry name" value="3-OH-isobutyrate_DH-rel_CS"/>
</dbReference>
<sequence>MDTTGAGGGPRVAFIGLGTMGRPMARRLLAGGCDLAVFDTAPAAMRPLLDAGARAAASPADAARRADFVITMLPDGRRVLEATTGPTGALSGAPPGSVLIDMSTVDPATSRAVAFEAEREGVRMLDAPVSGSSAGAVDGSLTIMVGGSAEVLDRSRRLLSLLGGKIVHCGATGMGTTVKLANQVMAGISMVAVAEGFRLSQALGVDLRLLHEVTTSSSGDSWPLRTRPPVPGVLAAGPADHDFEPGFRSDLMRKDLELALSAAVDAGLDLPLTSAARHLYARLGPAGLGHKDFSAVISVLPRRIDGT</sequence>
<evidence type="ECO:0000256" key="3">
    <source>
        <dbReference type="ARBA" id="ARBA00023002"/>
    </source>
</evidence>
<evidence type="ECO:0000256" key="4">
    <source>
        <dbReference type="ARBA" id="ARBA00023027"/>
    </source>
</evidence>
<dbReference type="RefSeq" id="WP_106189441.1">
    <property type="nucleotide sequence ID" value="NZ_PVTF01000007.1"/>
</dbReference>
<dbReference type="SUPFAM" id="SSF51735">
    <property type="entry name" value="NAD(P)-binding Rossmann-fold domains"/>
    <property type="match status" value="1"/>
</dbReference>
<gene>
    <name evidence="9" type="ORF">CLV43_10769</name>
</gene>
<dbReference type="Pfam" id="PF03446">
    <property type="entry name" value="NAD_binding_2"/>
    <property type="match status" value="1"/>
</dbReference>
<keyword evidence="4 6" id="KW-0520">NAD</keyword>
<evidence type="ECO:0000259" key="7">
    <source>
        <dbReference type="Pfam" id="PF03446"/>
    </source>
</evidence>
<keyword evidence="3 6" id="KW-0560">Oxidoreductase</keyword>
<dbReference type="EC" id="1.1.1.31" evidence="6"/>
<dbReference type="PIRSF" id="PIRSF000103">
    <property type="entry name" value="HIBADH"/>
    <property type="match status" value="1"/>
</dbReference>
<feature type="domain" description="6-phosphogluconate dehydrogenase NADP-binding" evidence="7">
    <location>
        <begin position="11"/>
        <end position="170"/>
    </location>
</feature>
<comment type="catalytic activity">
    <reaction evidence="6">
        <text>3-hydroxy-2-methylpropanoate + NAD(+) = 2-methyl-3-oxopropanoate + NADH + H(+)</text>
        <dbReference type="Rhea" id="RHEA:17681"/>
        <dbReference type="ChEBI" id="CHEBI:11805"/>
        <dbReference type="ChEBI" id="CHEBI:15378"/>
        <dbReference type="ChEBI" id="CHEBI:57540"/>
        <dbReference type="ChEBI" id="CHEBI:57700"/>
        <dbReference type="ChEBI" id="CHEBI:57945"/>
        <dbReference type="EC" id="1.1.1.31"/>
    </reaction>
</comment>
<reference evidence="9 10" key="1">
    <citation type="submission" date="2018-03" db="EMBL/GenBank/DDBJ databases">
        <title>Genomic Encyclopedia of Archaeal and Bacterial Type Strains, Phase II (KMG-II): from individual species to whole genera.</title>
        <authorList>
            <person name="Goeker M."/>
        </authorList>
    </citation>
    <scope>NUCLEOTIDE SEQUENCE [LARGE SCALE GENOMIC DNA]</scope>
    <source>
        <strain evidence="9 10">DSM 44720</strain>
    </source>
</reference>
<dbReference type="UniPathway" id="UPA00362"/>
<dbReference type="Gene3D" id="3.40.50.720">
    <property type="entry name" value="NAD(P)-binding Rossmann-like Domain"/>
    <property type="match status" value="1"/>
</dbReference>
<evidence type="ECO:0000313" key="9">
    <source>
        <dbReference type="EMBL" id="PRY39486.1"/>
    </source>
</evidence>
<dbReference type="Proteomes" id="UP000239494">
    <property type="component" value="Unassembled WGS sequence"/>
</dbReference>
<evidence type="ECO:0000256" key="2">
    <source>
        <dbReference type="ARBA" id="ARBA00022456"/>
    </source>
</evidence>
<dbReference type="PANTHER" id="PTHR22981">
    <property type="entry name" value="3-HYDROXYISOBUTYRATE DEHYDROGENASE-RELATED"/>
    <property type="match status" value="1"/>
</dbReference>
<dbReference type="InterPro" id="IPR015815">
    <property type="entry name" value="HIBADH-related"/>
</dbReference>
<dbReference type="Gene3D" id="1.10.1040.10">
    <property type="entry name" value="N-(1-d-carboxylethyl)-l-norvaline Dehydrogenase, domain 2"/>
    <property type="match status" value="1"/>
</dbReference>
<dbReference type="GO" id="GO:0008442">
    <property type="term" value="F:3-hydroxyisobutyrate dehydrogenase activity"/>
    <property type="evidence" value="ECO:0007669"/>
    <property type="project" value="UniProtKB-EC"/>
</dbReference>
<dbReference type="PROSITE" id="PS00895">
    <property type="entry name" value="3_HYDROXYISOBUT_DH"/>
    <property type="match status" value="1"/>
</dbReference>
<dbReference type="OrthoDB" id="3185659at2"/>
<dbReference type="Pfam" id="PF14833">
    <property type="entry name" value="NAD_binding_11"/>
    <property type="match status" value="1"/>
</dbReference>
<dbReference type="InterPro" id="IPR036291">
    <property type="entry name" value="NAD(P)-bd_dom_sf"/>
</dbReference>
<dbReference type="AlphaFoldDB" id="A0A2T0T1E1"/>
<dbReference type="InterPro" id="IPR008927">
    <property type="entry name" value="6-PGluconate_DH-like_C_sf"/>
</dbReference>
<accession>A0A2T0T1E1</accession>
<comment type="pathway">
    <text evidence="6">Amino-acid degradation; L-valine degradation.</text>
</comment>
<organism evidence="9 10">
    <name type="scientific">Umezawaea tangerina</name>
    <dbReference type="NCBI Taxonomy" id="84725"/>
    <lineage>
        <taxon>Bacteria</taxon>
        <taxon>Bacillati</taxon>
        <taxon>Actinomycetota</taxon>
        <taxon>Actinomycetes</taxon>
        <taxon>Pseudonocardiales</taxon>
        <taxon>Pseudonocardiaceae</taxon>
        <taxon>Umezawaea</taxon>
    </lineage>
</organism>
<dbReference type="NCBIfam" id="TIGR01692">
    <property type="entry name" value="HIBADH"/>
    <property type="match status" value="1"/>
</dbReference>
<name>A0A2T0T1E1_9PSEU</name>
<keyword evidence="10" id="KW-1185">Reference proteome</keyword>